<name>A4AAQ0_9GAMM</name>
<reference evidence="6 7" key="2">
    <citation type="journal article" date="2009" name="PLoS ONE">
        <title>The photosynthetic apparatus and its regulation in the aerobic gammaproteobacterium Congregibacter litoralis gen. nov., sp. nov.</title>
        <authorList>
            <person name="Spring S."/>
            <person name="Lunsdorf H."/>
            <person name="Fuchs B.M."/>
            <person name="Tindall B.J."/>
        </authorList>
    </citation>
    <scope>NUCLEOTIDE SEQUENCE [LARGE SCALE GENOMIC DNA]</scope>
    <source>
        <strain evidence="6">KT71</strain>
    </source>
</reference>
<dbReference type="PANTHER" id="PTHR30456">
    <property type="entry name" value="PYRIDOXINE 5'-PHOSPHATE SYNTHASE"/>
    <property type="match status" value="1"/>
</dbReference>
<evidence type="ECO:0000256" key="2">
    <source>
        <dbReference type="ARBA" id="ARBA00022679"/>
    </source>
</evidence>
<gene>
    <name evidence="4" type="primary">pdxJ</name>
    <name evidence="6" type="ORF">KT71_10744</name>
</gene>
<comment type="pathway">
    <text evidence="4">Cofactor biosynthesis; pyridoxine 5'-phosphate biosynthesis; pyridoxine 5'-phosphate from D-erythrose 4-phosphate: step 5/5.</text>
</comment>
<feature type="binding site" evidence="4">
    <location>
        <position position="50"/>
    </location>
    <ligand>
        <name>1-deoxy-D-xylulose 5-phosphate</name>
        <dbReference type="ChEBI" id="CHEBI:57792"/>
    </ligand>
</feature>
<keyword evidence="7" id="KW-1185">Reference proteome</keyword>
<evidence type="ECO:0000313" key="7">
    <source>
        <dbReference type="Proteomes" id="UP000019205"/>
    </source>
</evidence>
<dbReference type="RefSeq" id="WP_008294585.1">
    <property type="nucleotide sequence ID" value="NZ_CM002299.1"/>
</dbReference>
<dbReference type="OrthoDB" id="9806590at2"/>
<feature type="site" description="Transition state stabilizer" evidence="4">
    <location>
        <position position="165"/>
    </location>
</feature>
<sequence length="254" mass="27317">MIALSVNLNKVALIRNSRDTSIPDVPEHATLCIDAGADSITVHPRPDQRHIRADDCRQLAAMLTVEFNIEGNPFAGSRASDRKGVSDYPGFMELIRELRPAQCTLVPDGDAQLTSDHGFDLHAQADDLEPVLAELRALGVRSSLFMDPVPGQMAIAASIGADRIELYTESFAEAVSCGRGVQECFERFRKTADAALEAGLGVNAGHDLNLQNLPVFRKLPGLMEVSIGHALTVDALRMGMPAAVKAYREALAGS</sequence>
<proteinExistence type="inferred from homology"/>
<dbReference type="EC" id="2.6.99.2" evidence="4 5"/>
<comment type="caution">
    <text evidence="4">Lacks conserved residue(s) required for the propagation of feature annotation.</text>
</comment>
<feature type="binding site" evidence="4">
    <location>
        <position position="7"/>
    </location>
    <ligand>
        <name>3-amino-2-oxopropyl phosphate</name>
        <dbReference type="ChEBI" id="CHEBI:57279"/>
    </ligand>
</feature>
<keyword evidence="2 4" id="KW-0808">Transferase</keyword>
<comment type="similarity">
    <text evidence="4">Belongs to the PNP synthase family.</text>
</comment>
<protein>
    <recommendedName>
        <fullName evidence="4 5">Pyridoxine 5'-phosphate synthase</fullName>
        <shortName evidence="4">PNP synthase</shortName>
        <ecNumber evidence="4 5">2.6.99.2</ecNumber>
    </recommendedName>
</protein>
<keyword evidence="3 4" id="KW-0664">Pyridoxine biosynthesis</keyword>
<dbReference type="GO" id="GO:0008615">
    <property type="term" value="P:pyridoxine biosynthetic process"/>
    <property type="evidence" value="ECO:0007669"/>
    <property type="project" value="UniProtKB-UniRule"/>
</dbReference>
<dbReference type="HOGENOM" id="CLU_074563_1_0_6"/>
<evidence type="ECO:0000256" key="1">
    <source>
        <dbReference type="ARBA" id="ARBA00022490"/>
    </source>
</evidence>
<dbReference type="GO" id="GO:0033856">
    <property type="term" value="F:pyridoxine 5'-phosphate synthase activity"/>
    <property type="evidence" value="ECO:0007669"/>
    <property type="project" value="UniProtKB-UniRule"/>
</dbReference>
<dbReference type="GO" id="GO:0005829">
    <property type="term" value="C:cytosol"/>
    <property type="evidence" value="ECO:0007669"/>
    <property type="project" value="TreeGrafter"/>
</dbReference>
<dbReference type="Gene3D" id="3.20.20.70">
    <property type="entry name" value="Aldolase class I"/>
    <property type="match status" value="1"/>
</dbReference>
<dbReference type="InterPro" id="IPR036130">
    <property type="entry name" value="Pyridoxine-5'_phos_synth"/>
</dbReference>
<comment type="subunit">
    <text evidence="4">Homooctamer; tetramer of dimers.</text>
</comment>
<dbReference type="CDD" id="cd00003">
    <property type="entry name" value="PNPsynthase"/>
    <property type="match status" value="1"/>
</dbReference>
<dbReference type="PANTHER" id="PTHR30456:SF0">
    <property type="entry name" value="PYRIDOXINE 5'-PHOSPHATE SYNTHASE"/>
    <property type="match status" value="1"/>
</dbReference>
<feature type="binding site" evidence="4">
    <location>
        <position position="18"/>
    </location>
    <ligand>
        <name>3-amino-2-oxopropyl phosphate</name>
        <dbReference type="ChEBI" id="CHEBI:57279"/>
    </ligand>
</feature>
<dbReference type="AlphaFoldDB" id="A4AAQ0"/>
<dbReference type="EMBL" id="AAOA02000003">
    <property type="protein sequence ID" value="EAQ96772.1"/>
    <property type="molecule type" value="Genomic_DNA"/>
</dbReference>
<feature type="binding site" evidence="4">
    <location>
        <position position="45"/>
    </location>
    <ligand>
        <name>1-deoxy-D-xylulose 5-phosphate</name>
        <dbReference type="ChEBI" id="CHEBI:57792"/>
    </ligand>
</feature>
<feature type="binding site" evidence="4">
    <location>
        <position position="114"/>
    </location>
    <ligand>
        <name>1-deoxy-D-xylulose 5-phosphate</name>
        <dbReference type="ChEBI" id="CHEBI:57792"/>
    </ligand>
</feature>
<dbReference type="Pfam" id="PF03740">
    <property type="entry name" value="PdxJ"/>
    <property type="match status" value="1"/>
</dbReference>
<dbReference type="NCBIfam" id="TIGR00559">
    <property type="entry name" value="pdxJ"/>
    <property type="match status" value="1"/>
</dbReference>
<dbReference type="NCBIfam" id="NF003626">
    <property type="entry name" value="PRK05265.1-4"/>
    <property type="match status" value="1"/>
</dbReference>
<evidence type="ECO:0000256" key="3">
    <source>
        <dbReference type="ARBA" id="ARBA00023096"/>
    </source>
</evidence>
<dbReference type="STRING" id="314285.KT71_10744"/>
<feature type="binding site" evidence="4">
    <location>
        <begin position="228"/>
        <end position="229"/>
    </location>
    <ligand>
        <name>3-amino-2-oxopropyl phosphate</name>
        <dbReference type="ChEBI" id="CHEBI:57279"/>
    </ligand>
</feature>
<dbReference type="InterPro" id="IPR013785">
    <property type="entry name" value="Aldolase_TIM"/>
</dbReference>
<dbReference type="InterPro" id="IPR004569">
    <property type="entry name" value="PyrdxlP_synth_PdxJ"/>
</dbReference>
<keyword evidence="1 4" id="KW-0963">Cytoplasm</keyword>
<evidence type="ECO:0000256" key="4">
    <source>
        <dbReference type="HAMAP-Rule" id="MF_00279"/>
    </source>
</evidence>
<dbReference type="SUPFAM" id="SSF63892">
    <property type="entry name" value="Pyridoxine 5'-phosphate synthase"/>
    <property type="match status" value="1"/>
</dbReference>
<dbReference type="HAMAP" id="MF_00279">
    <property type="entry name" value="PdxJ"/>
    <property type="match status" value="1"/>
</dbReference>
<dbReference type="Proteomes" id="UP000019205">
    <property type="component" value="Chromosome"/>
</dbReference>
<reference evidence="6 7" key="1">
    <citation type="journal article" date="2007" name="Proc. Natl. Acad. Sci. U.S.A.">
        <title>Characterization of a marine gammaproteobacterium capable of aerobic anoxygenic photosynthesis.</title>
        <authorList>
            <person name="Fuchs B.M."/>
            <person name="Spring S."/>
            <person name="Teeling H."/>
            <person name="Quast C."/>
            <person name="Wulf J."/>
            <person name="Schattenhofer M."/>
            <person name="Yan S."/>
            <person name="Ferriera S."/>
            <person name="Johnson J."/>
            <person name="Glockner F.O."/>
            <person name="Amann R."/>
        </authorList>
    </citation>
    <scope>NUCLEOTIDE SEQUENCE [LARGE SCALE GENOMIC DNA]</scope>
    <source>
        <strain evidence="6">KT71</strain>
    </source>
</reference>
<organism evidence="6 7">
    <name type="scientific">Congregibacter litoralis KT71</name>
    <dbReference type="NCBI Taxonomy" id="314285"/>
    <lineage>
        <taxon>Bacteria</taxon>
        <taxon>Pseudomonadati</taxon>
        <taxon>Pseudomonadota</taxon>
        <taxon>Gammaproteobacteria</taxon>
        <taxon>Cellvibrionales</taxon>
        <taxon>Halieaceae</taxon>
        <taxon>Congregibacter</taxon>
    </lineage>
</organism>
<dbReference type="eggNOG" id="COG0854">
    <property type="taxonomic scope" value="Bacteria"/>
</dbReference>
<accession>A4AAQ0</accession>
<comment type="subcellular location">
    <subcellularLocation>
        <location evidence="4">Cytoplasm</location>
    </subcellularLocation>
</comment>
<feature type="active site" description="Proton acceptor" evidence="4">
    <location>
        <position position="70"/>
    </location>
</feature>
<feature type="active site" description="Proton donor" evidence="4">
    <location>
        <position position="206"/>
    </location>
</feature>
<feature type="active site" description="Proton acceptor" evidence="4">
    <location>
        <position position="43"/>
    </location>
</feature>
<dbReference type="UniPathway" id="UPA00244">
    <property type="reaction ID" value="UER00313"/>
</dbReference>
<comment type="caution">
    <text evidence="6">The sequence shown here is derived from an EMBL/GenBank/DDBJ whole genome shotgun (WGS) entry which is preliminary data.</text>
</comment>
<comment type="catalytic activity">
    <reaction evidence="4">
        <text>3-amino-2-oxopropyl phosphate + 1-deoxy-D-xylulose 5-phosphate = pyridoxine 5'-phosphate + phosphate + 2 H2O + H(+)</text>
        <dbReference type="Rhea" id="RHEA:15265"/>
        <dbReference type="ChEBI" id="CHEBI:15377"/>
        <dbReference type="ChEBI" id="CHEBI:15378"/>
        <dbReference type="ChEBI" id="CHEBI:43474"/>
        <dbReference type="ChEBI" id="CHEBI:57279"/>
        <dbReference type="ChEBI" id="CHEBI:57792"/>
        <dbReference type="ChEBI" id="CHEBI:58589"/>
        <dbReference type="EC" id="2.6.99.2"/>
    </reaction>
</comment>
<evidence type="ECO:0000256" key="5">
    <source>
        <dbReference type="NCBIfam" id="TIGR00559"/>
    </source>
</evidence>
<comment type="function">
    <text evidence="4">Catalyzes the complicated ring closure reaction between the two acyclic compounds 1-deoxy-D-xylulose-5-phosphate (DXP) and 3-amino-2-oxopropyl phosphate (1-amino-acetone-3-phosphate or AAP) to form pyridoxine 5'-phosphate (PNP) and inorganic phosphate.</text>
</comment>
<feature type="binding site" evidence="4">
    <location>
        <position position="207"/>
    </location>
    <ligand>
        <name>3-amino-2-oxopropyl phosphate</name>
        <dbReference type="ChEBI" id="CHEBI:57279"/>
    </ligand>
</feature>
<evidence type="ECO:0000313" key="6">
    <source>
        <dbReference type="EMBL" id="EAQ96772.1"/>
    </source>
</evidence>